<dbReference type="EMBL" id="CP002547">
    <property type="protein sequence ID" value="ADY54392.1"/>
    <property type="molecule type" value="Genomic_DNA"/>
</dbReference>
<gene>
    <name evidence="3" type="ordered locus">Sgly_0012</name>
</gene>
<protein>
    <submittedName>
        <fullName evidence="3">ATPase</fullName>
    </submittedName>
</protein>
<organism evidence="3 4">
    <name type="scientific">Syntrophobotulus glycolicus (strain DSM 8271 / FlGlyR)</name>
    <dbReference type="NCBI Taxonomy" id="645991"/>
    <lineage>
        <taxon>Bacteria</taxon>
        <taxon>Bacillati</taxon>
        <taxon>Bacillota</taxon>
        <taxon>Clostridia</taxon>
        <taxon>Eubacteriales</taxon>
        <taxon>Desulfitobacteriaceae</taxon>
        <taxon>Syntrophobotulus</taxon>
    </lineage>
</organism>
<evidence type="ECO:0000259" key="1">
    <source>
        <dbReference type="Pfam" id="PF13173"/>
    </source>
</evidence>
<dbReference type="Pfam" id="PF13173">
    <property type="entry name" value="AAA_14"/>
    <property type="match status" value="1"/>
</dbReference>
<dbReference type="InterPro" id="IPR036388">
    <property type="entry name" value="WH-like_DNA-bd_sf"/>
</dbReference>
<feature type="domain" description="DUF4143" evidence="2">
    <location>
        <begin position="205"/>
        <end position="349"/>
    </location>
</feature>
<sequence>MISLILRPMYIEKIMPYVDTPFVKVLSGVRRCGKSTIVKMIAEELRGRGIPDERILAYNFDSLQHEDIKTAKLLYDTVKGQLSKDGKTYLFLDEIQEVKSWEKAVNSFMTDFDVDIYVTGSNSRMMSSEISTYLTGRYISFRIFPLSFAEYLSFRKEYTSLGDIRLELARYLRLGGFPAVHLQEYTPDEAYTIVKDIYNSTIFTDIVKRNQIRKVDQLERIVRFAFNNVGRTFSASSIAKYLKNEQRSIDNETVYNYLSKLESAFILHRCSRFDIQGKEILKTQEKFFLSDPAFRYSVLGYTPDSVAAMLENLVYLELLRRGYEVTIGKLDNAEIDFVATKQENKLYIQIAERIEREETQQREYGRLLGIADNYPKYVLLADEFAGGNYQGIKTMHIADFLLSEEY</sequence>
<evidence type="ECO:0000259" key="2">
    <source>
        <dbReference type="Pfam" id="PF13635"/>
    </source>
</evidence>
<accession>F0SUH9</accession>
<reference evidence="3 4" key="1">
    <citation type="journal article" date="2011" name="Stand. Genomic Sci.">
        <title>Complete genome sequence of Syntrophobotulus glycolicus type strain (FlGlyR).</title>
        <authorList>
            <person name="Han C."/>
            <person name="Mwirichia R."/>
            <person name="Chertkov O."/>
            <person name="Held B."/>
            <person name="Lapidus A."/>
            <person name="Nolan M."/>
            <person name="Lucas S."/>
            <person name="Hammon N."/>
            <person name="Deshpande S."/>
            <person name="Cheng J.F."/>
            <person name="Tapia R."/>
            <person name="Goodwin L."/>
            <person name="Pitluck S."/>
            <person name="Huntemann M."/>
            <person name="Liolios K."/>
            <person name="Ivanova N."/>
            <person name="Pagani I."/>
            <person name="Mavromatis K."/>
            <person name="Ovchinikova G."/>
            <person name="Pati A."/>
            <person name="Chen A."/>
            <person name="Palaniappan K."/>
            <person name="Land M."/>
            <person name="Hauser L."/>
            <person name="Brambilla E.M."/>
            <person name="Rohde M."/>
            <person name="Spring S."/>
            <person name="Sikorski J."/>
            <person name="Goker M."/>
            <person name="Woyke T."/>
            <person name="Bristow J."/>
            <person name="Eisen J.A."/>
            <person name="Markowitz V."/>
            <person name="Hugenholtz P."/>
            <person name="Kyrpides N.C."/>
            <person name="Klenk H.P."/>
            <person name="Detter J.C."/>
        </authorList>
    </citation>
    <scope>NUCLEOTIDE SEQUENCE [LARGE SCALE GENOMIC DNA]</scope>
    <source>
        <strain evidence="4">DSM 8271 / FlGlyR</strain>
    </source>
</reference>
<dbReference type="HOGENOM" id="CLU_041527_1_1_9"/>
<dbReference type="PANTHER" id="PTHR33295:SF20">
    <property type="entry name" value="ATPASE"/>
    <property type="match status" value="1"/>
</dbReference>
<dbReference type="Gene3D" id="3.40.50.300">
    <property type="entry name" value="P-loop containing nucleotide triphosphate hydrolases"/>
    <property type="match status" value="1"/>
</dbReference>
<dbReference type="PANTHER" id="PTHR33295">
    <property type="entry name" value="ATPASE"/>
    <property type="match status" value="1"/>
</dbReference>
<evidence type="ECO:0000313" key="3">
    <source>
        <dbReference type="EMBL" id="ADY54392.1"/>
    </source>
</evidence>
<dbReference type="Pfam" id="PF13635">
    <property type="entry name" value="DUF4143"/>
    <property type="match status" value="1"/>
</dbReference>
<dbReference type="InterPro" id="IPR027417">
    <property type="entry name" value="P-loop_NTPase"/>
</dbReference>
<evidence type="ECO:0000313" key="4">
    <source>
        <dbReference type="Proteomes" id="UP000007488"/>
    </source>
</evidence>
<name>F0SUH9_SYNGF</name>
<keyword evidence="4" id="KW-1185">Reference proteome</keyword>
<dbReference type="AlphaFoldDB" id="F0SUH9"/>
<dbReference type="eggNOG" id="COG1373">
    <property type="taxonomic scope" value="Bacteria"/>
</dbReference>
<dbReference type="Gene3D" id="1.10.10.10">
    <property type="entry name" value="Winged helix-like DNA-binding domain superfamily/Winged helix DNA-binding domain"/>
    <property type="match status" value="1"/>
</dbReference>
<reference evidence="4" key="2">
    <citation type="submission" date="2011-02" db="EMBL/GenBank/DDBJ databases">
        <title>The complete genome of Syntrophobotulus glycolicus DSM 8271.</title>
        <authorList>
            <person name="Lucas S."/>
            <person name="Copeland A."/>
            <person name="Lapidus A."/>
            <person name="Bruce D."/>
            <person name="Goodwin L."/>
            <person name="Pitluck S."/>
            <person name="Kyrpides N."/>
            <person name="Mavromatis K."/>
            <person name="Pagani I."/>
            <person name="Ivanova N."/>
            <person name="Mikhailova N."/>
            <person name="Chertkov O."/>
            <person name="Held B."/>
            <person name="Detter J.C."/>
            <person name="Tapia R."/>
            <person name="Han C."/>
            <person name="Land M."/>
            <person name="Hauser L."/>
            <person name="Markowitz V."/>
            <person name="Cheng J.-F."/>
            <person name="Hugenholtz P."/>
            <person name="Woyke T."/>
            <person name="Wu D."/>
            <person name="Spring S."/>
            <person name="Schroeder M."/>
            <person name="Brambilla E."/>
            <person name="Klenk H.-P."/>
            <person name="Eisen J.A."/>
        </authorList>
    </citation>
    <scope>NUCLEOTIDE SEQUENCE [LARGE SCALE GENOMIC DNA]</scope>
    <source>
        <strain evidence="4">DSM 8271 / FlGlyR</strain>
    </source>
</reference>
<dbReference type="InterPro" id="IPR025420">
    <property type="entry name" value="DUF4143"/>
</dbReference>
<dbReference type="SUPFAM" id="SSF52540">
    <property type="entry name" value="P-loop containing nucleoside triphosphate hydrolases"/>
    <property type="match status" value="1"/>
</dbReference>
<dbReference type="STRING" id="645991.Sgly_0012"/>
<feature type="domain" description="AAA" evidence="1">
    <location>
        <begin position="23"/>
        <end position="152"/>
    </location>
</feature>
<proteinExistence type="predicted"/>
<dbReference type="KEGG" id="sgy:Sgly_0012"/>
<dbReference type="InterPro" id="IPR041682">
    <property type="entry name" value="AAA_14"/>
</dbReference>
<dbReference type="Proteomes" id="UP000007488">
    <property type="component" value="Chromosome"/>
</dbReference>